<keyword evidence="13" id="KW-1185">Reference proteome</keyword>
<keyword evidence="3 8" id="KW-0698">rRNA processing</keyword>
<dbReference type="GO" id="GO:0034513">
    <property type="term" value="F:box H/ACA snoRNA binding"/>
    <property type="evidence" value="ECO:0007669"/>
    <property type="project" value="TreeGrafter"/>
</dbReference>
<dbReference type="InterPro" id="IPR007504">
    <property type="entry name" value="H/ACA_rnp_Gar1/Naf1"/>
</dbReference>
<evidence type="ECO:0000313" key="11">
    <source>
        <dbReference type="EMBL" id="PLW42219.1"/>
    </source>
</evidence>
<sequence length="245" mass="25608">MSGRGGFRGSSDRGGRGRGGGGFRGGRGGFGGGFDSGPPAEVFEMGSFVHAVEGEMLCSSTNGSKVPYFNAPIYLANKTSIGKVDEILGPINEVYFTIKMGEGMLATSFNPGDKVFIAPDKLLPIERFLPKPPGEKKAEALVEVVEVVELGEEDRGEEEGEVGQGGQVVDSREAAALGVGAGVVPFVVPADCEAVVVAVDLEVVEAPEVGVDAVVGVVEVGGIDKLMQFYQEKTNMEYSAPTFIR</sequence>
<reference evidence="13 14" key="1">
    <citation type="submission" date="2017-11" db="EMBL/GenBank/DDBJ databases">
        <title>De novo assembly and phasing of dikaryotic genomes from two isolates of Puccinia coronata f. sp. avenae, the causal agent of oat crown rust.</title>
        <authorList>
            <person name="Miller M.E."/>
            <person name="Zhang Y."/>
            <person name="Omidvar V."/>
            <person name="Sperschneider J."/>
            <person name="Schwessinger B."/>
            <person name="Raley C."/>
            <person name="Palmer J.M."/>
            <person name="Garnica D."/>
            <person name="Upadhyaya N."/>
            <person name="Rathjen J."/>
            <person name="Taylor J.M."/>
            <person name="Park R.F."/>
            <person name="Dodds P.N."/>
            <person name="Hirsch C.D."/>
            <person name="Kianian S.F."/>
            <person name="Figueroa M."/>
        </authorList>
    </citation>
    <scope>NUCLEOTIDE SEQUENCE [LARGE SCALE GENOMIC DNA]</scope>
    <source>
        <strain evidence="11">12NC29</strain>
        <strain evidence="10">12SD80</strain>
    </source>
</reference>
<gene>
    <name evidence="11" type="ORF">PCANC_12117</name>
    <name evidence="12" type="ORF">PCASD_04439</name>
    <name evidence="10" type="ORF">PCASD_25609</name>
</gene>
<comment type="similarity">
    <text evidence="7 8">Belongs to the GAR1 family.</text>
</comment>
<evidence type="ECO:0000313" key="13">
    <source>
        <dbReference type="Proteomes" id="UP000235388"/>
    </source>
</evidence>
<keyword evidence="6 8" id="KW-0687">Ribonucleoprotein</keyword>
<dbReference type="PANTHER" id="PTHR23237">
    <property type="entry name" value="NUCLEOLAR PROTEIN FAMILY A MEMBER 1 SNORNP PROTEIN GAR1"/>
    <property type="match status" value="1"/>
</dbReference>
<evidence type="ECO:0000256" key="4">
    <source>
        <dbReference type="ARBA" id="ARBA00022884"/>
    </source>
</evidence>
<evidence type="ECO:0000313" key="14">
    <source>
        <dbReference type="Proteomes" id="UP000235392"/>
    </source>
</evidence>
<evidence type="ECO:0000256" key="3">
    <source>
        <dbReference type="ARBA" id="ARBA00022552"/>
    </source>
</evidence>
<evidence type="ECO:0000256" key="8">
    <source>
        <dbReference type="RuleBase" id="RU364004"/>
    </source>
</evidence>
<dbReference type="Pfam" id="PF04410">
    <property type="entry name" value="Gar1"/>
    <property type="match status" value="1"/>
</dbReference>
<dbReference type="GO" id="GO:0000454">
    <property type="term" value="P:snoRNA guided rRNA pseudouridine synthesis"/>
    <property type="evidence" value="ECO:0007669"/>
    <property type="project" value="TreeGrafter"/>
</dbReference>
<comment type="subcellular location">
    <subcellularLocation>
        <location evidence="1 8">Nucleus</location>
        <location evidence="1 8">Nucleolus</location>
    </subcellularLocation>
</comment>
<dbReference type="STRING" id="200324.A0A2N5UWU2"/>
<dbReference type="FunFam" id="2.40.10.230:FF:000001">
    <property type="entry name" value="H/ACA ribonucleoprotein complex subunit"/>
    <property type="match status" value="1"/>
</dbReference>
<dbReference type="Gene3D" id="2.40.10.230">
    <property type="entry name" value="Probable tRNA pseudouridine synthase domain"/>
    <property type="match status" value="1"/>
</dbReference>
<evidence type="ECO:0000256" key="2">
    <source>
        <dbReference type="ARBA" id="ARBA00022517"/>
    </source>
</evidence>
<dbReference type="AlphaFoldDB" id="A0A2N5UWU2"/>
<comment type="function">
    <text evidence="8">Required for ribosome biogenesis. Part of a complex which catalyzes pseudouridylation of rRNA. This involves the isomerization of uridine such that the ribose is subsequently attached to C5, instead of the normal N1. Pseudouridine ("psi") residues may serve to stabilize the conformation of rRNAs.</text>
</comment>
<protein>
    <recommendedName>
        <fullName evidence="8">H/ACA ribonucleoprotein complex subunit</fullName>
    </recommendedName>
</protein>
<feature type="compositionally biased region" description="Gly residues" evidence="9">
    <location>
        <begin position="17"/>
        <end position="31"/>
    </location>
</feature>
<evidence type="ECO:0000256" key="5">
    <source>
        <dbReference type="ARBA" id="ARBA00023242"/>
    </source>
</evidence>
<proteinExistence type="inferred from homology"/>
<dbReference type="EMBL" id="PGCJ01000160">
    <property type="protein sequence ID" value="PLW42219.1"/>
    <property type="molecule type" value="Genomic_DNA"/>
</dbReference>
<evidence type="ECO:0000256" key="9">
    <source>
        <dbReference type="SAM" id="MobiDB-lite"/>
    </source>
</evidence>
<keyword evidence="5 8" id="KW-0539">Nucleus</keyword>
<dbReference type="Proteomes" id="UP000235388">
    <property type="component" value="Unassembled WGS sequence"/>
</dbReference>
<evidence type="ECO:0000256" key="7">
    <source>
        <dbReference type="ARBA" id="ARBA00038293"/>
    </source>
</evidence>
<dbReference type="Proteomes" id="UP000235392">
    <property type="component" value="Unassembled WGS sequence"/>
</dbReference>
<evidence type="ECO:0000313" key="10">
    <source>
        <dbReference type="EMBL" id="PLW06050.1"/>
    </source>
</evidence>
<evidence type="ECO:0000313" key="12">
    <source>
        <dbReference type="EMBL" id="PLW47447.1"/>
    </source>
</evidence>
<organism evidence="11 13">
    <name type="scientific">Puccinia coronata f. sp. avenae</name>
    <dbReference type="NCBI Taxonomy" id="200324"/>
    <lineage>
        <taxon>Eukaryota</taxon>
        <taxon>Fungi</taxon>
        <taxon>Dikarya</taxon>
        <taxon>Basidiomycota</taxon>
        <taxon>Pucciniomycotina</taxon>
        <taxon>Pucciniomycetes</taxon>
        <taxon>Pucciniales</taxon>
        <taxon>Pucciniaceae</taxon>
        <taxon>Puccinia</taxon>
    </lineage>
</organism>
<comment type="caution">
    <text evidence="11">The sequence shown here is derived from an EMBL/GenBank/DDBJ whole genome shotgun (WGS) entry which is preliminary data.</text>
</comment>
<dbReference type="OrthoDB" id="2187159at2759"/>
<dbReference type="InterPro" id="IPR038664">
    <property type="entry name" value="Gar1/Naf1_Cbf5-bd_sf"/>
</dbReference>
<dbReference type="PANTHER" id="PTHR23237:SF6">
    <property type="entry name" value="H_ACA RIBONUCLEOPROTEIN COMPLEX SUBUNIT 1"/>
    <property type="match status" value="1"/>
</dbReference>
<name>A0A2N5UWU2_9BASI</name>
<dbReference type="EMBL" id="PGCI01001261">
    <property type="protein sequence ID" value="PLW06050.1"/>
    <property type="molecule type" value="Genomic_DNA"/>
</dbReference>
<feature type="region of interest" description="Disordered" evidence="9">
    <location>
        <begin position="1"/>
        <end position="31"/>
    </location>
</feature>
<dbReference type="GO" id="GO:0031429">
    <property type="term" value="C:box H/ACA snoRNP complex"/>
    <property type="evidence" value="ECO:0007669"/>
    <property type="project" value="TreeGrafter"/>
</dbReference>
<keyword evidence="4 8" id="KW-0694">RNA-binding</keyword>
<evidence type="ECO:0000256" key="1">
    <source>
        <dbReference type="ARBA" id="ARBA00004604"/>
    </source>
</evidence>
<dbReference type="SUPFAM" id="SSF50447">
    <property type="entry name" value="Translation proteins"/>
    <property type="match status" value="1"/>
</dbReference>
<evidence type="ECO:0000256" key="6">
    <source>
        <dbReference type="ARBA" id="ARBA00023274"/>
    </source>
</evidence>
<dbReference type="InterPro" id="IPR009000">
    <property type="entry name" value="Transl_B-barrel_sf"/>
</dbReference>
<comment type="subunit">
    <text evidence="8">Component of the small nucleolar ribonucleoprotein particles containing H/ACA-type snoRNAs (H/ACA snoRNPs).</text>
</comment>
<keyword evidence="2 8" id="KW-0690">Ribosome biogenesis</keyword>
<accession>A0A2N5UWU2</accession>
<dbReference type="EMBL" id="PGCI01000031">
    <property type="protein sequence ID" value="PLW47447.1"/>
    <property type="molecule type" value="Genomic_DNA"/>
</dbReference>